<dbReference type="Gene3D" id="1.25.40.10">
    <property type="entry name" value="Tetratricopeptide repeat domain"/>
    <property type="match status" value="1"/>
</dbReference>
<reference evidence="3 4" key="1">
    <citation type="submission" date="2020-08" db="EMBL/GenBank/DDBJ databases">
        <title>Genomic Encyclopedia of Type Strains, Phase IV (KMG-IV): sequencing the most valuable type-strain genomes for metagenomic binning, comparative biology and taxonomic classification.</title>
        <authorList>
            <person name="Goeker M."/>
        </authorList>
    </citation>
    <scope>NUCLEOTIDE SEQUENCE [LARGE SCALE GENOMIC DNA]</scope>
    <source>
        <strain evidence="3 4">DSM 104969</strain>
    </source>
</reference>
<keyword evidence="3" id="KW-0238">DNA-binding</keyword>
<keyword evidence="1" id="KW-0472">Membrane</keyword>
<dbReference type="InterPro" id="IPR019734">
    <property type="entry name" value="TPR_rpt"/>
</dbReference>
<sequence length="529" mass="61678">MLQLTKVEQIVELNPDSALLILDSITIPHDLSKEEYNKFLLLLIQAKDKSYKDISSDTLLFQVKDYYLKNKDIDNAALASFYCGRILQEQKKNNEAVAYYLDAEKYATQINNQNLIGLSNSSIGGLLSIQFTQDEAILKFKDAIQAFRKASNQKNEIISYINIGNCFLIKSINDSALYYYGEALKYTDLYQLKKEQMSVRNNLSIAFQEIGNYDKSLYYLREALTFTSDDLERTKIYLNLAKTFKDKDSISYYIQKSLDFQQEEKDPYLSSSAYNVLSSLEEKNMNYKKALEYHKAYTSYLATILNQNEDNRVSEIQKKYNFELIQNRYNKLTLQRLKIIVVLSICLFVLALVALFYYRKSYKNKKAMLIAENAAIESENRALWLIDMSKSFNDKEASFRNILLHHFDILKKAALLESHLKKGDENQYFIKKINDIVYGQEALDWNVLYRTINNLHNGFFDKLREKYPQLDETEFRICCLIYTQFSSSEIAVITQLSINTVHMKRTSIRKKIGIEHSGNISDYLRSNII</sequence>
<dbReference type="SUPFAM" id="SSF46894">
    <property type="entry name" value="C-terminal effector domain of the bipartite response regulators"/>
    <property type="match status" value="1"/>
</dbReference>
<dbReference type="EMBL" id="JACIEP010000002">
    <property type="protein sequence ID" value="MBB4034725.1"/>
    <property type="molecule type" value="Genomic_DNA"/>
</dbReference>
<feature type="transmembrane region" description="Helical" evidence="1">
    <location>
        <begin position="337"/>
        <end position="358"/>
    </location>
</feature>
<organism evidence="3 4">
    <name type="scientific">Dysgonomonas hofstadii</name>
    <dbReference type="NCBI Taxonomy" id="637886"/>
    <lineage>
        <taxon>Bacteria</taxon>
        <taxon>Pseudomonadati</taxon>
        <taxon>Bacteroidota</taxon>
        <taxon>Bacteroidia</taxon>
        <taxon>Bacteroidales</taxon>
        <taxon>Dysgonomonadaceae</taxon>
        <taxon>Dysgonomonas</taxon>
    </lineage>
</organism>
<dbReference type="InterPro" id="IPR000792">
    <property type="entry name" value="Tscrpt_reg_LuxR_C"/>
</dbReference>
<dbReference type="Gene3D" id="1.10.10.10">
    <property type="entry name" value="Winged helix-like DNA-binding domain superfamily/Winged helix DNA-binding domain"/>
    <property type="match status" value="1"/>
</dbReference>
<evidence type="ECO:0000256" key="1">
    <source>
        <dbReference type="SAM" id="Phobius"/>
    </source>
</evidence>
<dbReference type="RefSeq" id="WP_183305684.1">
    <property type="nucleotide sequence ID" value="NZ_JACIEP010000002.1"/>
</dbReference>
<keyword evidence="1" id="KW-1133">Transmembrane helix</keyword>
<accession>A0A840CP23</accession>
<protein>
    <submittedName>
        <fullName evidence="3">DNA-binding CsgD family transcriptional regulator</fullName>
    </submittedName>
</protein>
<dbReference type="Proteomes" id="UP000555103">
    <property type="component" value="Unassembled WGS sequence"/>
</dbReference>
<keyword evidence="4" id="KW-1185">Reference proteome</keyword>
<dbReference type="InterPro" id="IPR011990">
    <property type="entry name" value="TPR-like_helical_dom_sf"/>
</dbReference>
<dbReference type="GO" id="GO:0003677">
    <property type="term" value="F:DNA binding"/>
    <property type="evidence" value="ECO:0007669"/>
    <property type="project" value="UniProtKB-KW"/>
</dbReference>
<comment type="caution">
    <text evidence="3">The sequence shown here is derived from an EMBL/GenBank/DDBJ whole genome shotgun (WGS) entry which is preliminary data.</text>
</comment>
<gene>
    <name evidence="3" type="ORF">GGR21_000612</name>
</gene>
<evidence type="ECO:0000259" key="2">
    <source>
        <dbReference type="SMART" id="SM00421"/>
    </source>
</evidence>
<dbReference type="InterPro" id="IPR036388">
    <property type="entry name" value="WH-like_DNA-bd_sf"/>
</dbReference>
<proteinExistence type="predicted"/>
<feature type="domain" description="HTH luxR-type" evidence="2">
    <location>
        <begin position="467"/>
        <end position="524"/>
    </location>
</feature>
<name>A0A840CP23_9BACT</name>
<keyword evidence="1" id="KW-0812">Transmembrane</keyword>
<dbReference type="GO" id="GO:0006355">
    <property type="term" value="P:regulation of DNA-templated transcription"/>
    <property type="evidence" value="ECO:0007669"/>
    <property type="project" value="InterPro"/>
</dbReference>
<evidence type="ECO:0000313" key="4">
    <source>
        <dbReference type="Proteomes" id="UP000555103"/>
    </source>
</evidence>
<dbReference type="SMART" id="SM00028">
    <property type="entry name" value="TPR"/>
    <property type="match status" value="3"/>
</dbReference>
<dbReference type="AlphaFoldDB" id="A0A840CP23"/>
<evidence type="ECO:0000313" key="3">
    <source>
        <dbReference type="EMBL" id="MBB4034725.1"/>
    </source>
</evidence>
<dbReference type="SMART" id="SM00421">
    <property type="entry name" value="HTH_LUXR"/>
    <property type="match status" value="1"/>
</dbReference>
<dbReference type="SUPFAM" id="SSF48452">
    <property type="entry name" value="TPR-like"/>
    <property type="match status" value="1"/>
</dbReference>
<dbReference type="InterPro" id="IPR016032">
    <property type="entry name" value="Sig_transdc_resp-reg_C-effctor"/>
</dbReference>